<reference evidence="1" key="1">
    <citation type="submission" date="2022-07" db="EMBL/GenBank/DDBJ databases">
        <title>Complete genome sequence of carbapenem-resistant Klebsiella spp. in Japan.</title>
        <authorList>
            <person name="Maehana S."/>
            <person name="Suzuki M."/>
            <person name="Kitasato H."/>
        </authorList>
    </citation>
    <scope>NUCLEOTIDE SEQUENCE</scope>
    <source>
        <strain evidence="1">KAM644</strain>
    </source>
</reference>
<protein>
    <submittedName>
        <fullName evidence="1">Uncharacterized protein</fullName>
    </submittedName>
</protein>
<dbReference type="EMBL" id="AP026407">
    <property type="protein sequence ID" value="BDO13080.1"/>
    <property type="molecule type" value="Genomic_DNA"/>
</dbReference>
<accession>A0AAN1Y5B5</accession>
<dbReference type="AlphaFoldDB" id="A0AAN1Y5B5"/>
<organism evidence="1 2">
    <name type="scientific">Klebsiella quasipneumoniae subsp. quasipneumoniae</name>
    <dbReference type="NCBI Taxonomy" id="1667327"/>
    <lineage>
        <taxon>Bacteria</taxon>
        <taxon>Pseudomonadati</taxon>
        <taxon>Pseudomonadota</taxon>
        <taxon>Gammaproteobacteria</taxon>
        <taxon>Enterobacterales</taxon>
        <taxon>Enterobacteriaceae</taxon>
        <taxon>Klebsiella/Raoultella group</taxon>
        <taxon>Klebsiella</taxon>
        <taxon>Klebsiella pneumoniae complex</taxon>
    </lineage>
</organism>
<dbReference type="Proteomes" id="UP001058353">
    <property type="component" value="Chromosome"/>
</dbReference>
<sequence>MKELYLHTQQKFRYAGIETVNLRRQINYHSGEMIDLLKSAKLLNLSSIDIEMDTLNSFGESDEYPKDFYIDMEIPVDNVLYCSVLIDSEHCSGPLVEEGEWVIINKSPTGVITIPLKAIHVKREDSSLYIPKVNNTKDAEEFMSKYSPVYINPFYNHKREFV</sequence>
<evidence type="ECO:0000313" key="1">
    <source>
        <dbReference type="EMBL" id="BDO13080.1"/>
    </source>
</evidence>
<gene>
    <name evidence="1" type="ORF">KAM644c_21460</name>
</gene>
<proteinExistence type="predicted"/>
<evidence type="ECO:0000313" key="2">
    <source>
        <dbReference type="Proteomes" id="UP001058353"/>
    </source>
</evidence>
<name>A0AAN1Y5B5_9ENTR</name>